<name>A0A4U0SND5_9ACTN</name>
<keyword evidence="2" id="KW-1185">Reference proteome</keyword>
<evidence type="ECO:0000313" key="1">
    <source>
        <dbReference type="EMBL" id="TKA09701.1"/>
    </source>
</evidence>
<dbReference type="AlphaFoldDB" id="A0A4U0SND5"/>
<dbReference type="RefSeq" id="WP_136725575.1">
    <property type="nucleotide sequence ID" value="NZ_SUMC01000020.1"/>
</dbReference>
<accession>A0A4U0SND5</accession>
<reference evidence="1 2" key="1">
    <citation type="submission" date="2019-04" db="EMBL/GenBank/DDBJ databases">
        <title>Streptomyces oryziradicis sp. nov., a novel actinomycete isolated from rhizosphere soil of rice (Oryza sativa L.).</title>
        <authorList>
            <person name="Li C."/>
        </authorList>
    </citation>
    <scope>NUCLEOTIDE SEQUENCE [LARGE SCALE GENOMIC DNA]</scope>
    <source>
        <strain evidence="1 2">NEAU-C40</strain>
    </source>
</reference>
<protein>
    <submittedName>
        <fullName evidence="1">Uncharacterized protein</fullName>
    </submittedName>
</protein>
<dbReference type="Proteomes" id="UP000305778">
    <property type="component" value="Unassembled WGS sequence"/>
</dbReference>
<dbReference type="OrthoDB" id="4240710at2"/>
<evidence type="ECO:0000313" key="2">
    <source>
        <dbReference type="Proteomes" id="UP000305778"/>
    </source>
</evidence>
<sequence>MASTSKTTFTVSTSTGQKVNVDEASSTTYQKGTSSTSASAITKGAPILVLGWTSSTTITATQVIVQPTGGSATSSAIPFKQGSKAVSKKVGQIPANYTEGDGTLVIGTAASKATEASLASAYSGGVVDRVVKLSNGEYEVHNIGTAWPHHVFVNQVFKVVGAF</sequence>
<proteinExistence type="predicted"/>
<organism evidence="1 2">
    <name type="scientific">Actinacidiphila oryziradicis</name>
    <dbReference type="NCBI Taxonomy" id="2571141"/>
    <lineage>
        <taxon>Bacteria</taxon>
        <taxon>Bacillati</taxon>
        <taxon>Actinomycetota</taxon>
        <taxon>Actinomycetes</taxon>
        <taxon>Kitasatosporales</taxon>
        <taxon>Streptomycetaceae</taxon>
        <taxon>Actinacidiphila</taxon>
    </lineage>
</organism>
<gene>
    <name evidence="1" type="ORF">FCI23_21590</name>
</gene>
<dbReference type="EMBL" id="SUMC01000020">
    <property type="protein sequence ID" value="TKA09701.1"/>
    <property type="molecule type" value="Genomic_DNA"/>
</dbReference>
<comment type="caution">
    <text evidence="1">The sequence shown here is derived from an EMBL/GenBank/DDBJ whole genome shotgun (WGS) entry which is preliminary data.</text>
</comment>